<protein>
    <submittedName>
        <fullName evidence="1">Uncharacterized protein</fullName>
    </submittedName>
</protein>
<dbReference type="KEGG" id="lalw:BTM29_05685"/>
<proteinExistence type="predicted"/>
<organism evidence="1 2">
    <name type="scientific">Companilactobacillus allii</name>
    <dbReference type="NCBI Taxonomy" id="1847728"/>
    <lineage>
        <taxon>Bacteria</taxon>
        <taxon>Bacillati</taxon>
        <taxon>Bacillota</taxon>
        <taxon>Bacilli</taxon>
        <taxon>Lactobacillales</taxon>
        <taxon>Lactobacillaceae</taxon>
        <taxon>Companilactobacillus</taxon>
    </lineage>
</organism>
<reference evidence="2" key="1">
    <citation type="submission" date="2016-12" db="EMBL/GenBank/DDBJ databases">
        <authorList>
            <person name="Jung M.Y."/>
            <person name="Lee S.H."/>
        </authorList>
    </citation>
    <scope>NUCLEOTIDE SEQUENCE [LARGE SCALE GENOMIC DNA]</scope>
    <source>
        <strain evidence="2">WiKim39</strain>
    </source>
</reference>
<evidence type="ECO:0000313" key="1">
    <source>
        <dbReference type="EMBL" id="APX72085.1"/>
    </source>
</evidence>
<dbReference type="AlphaFoldDB" id="A0A1P8Q2M2"/>
<dbReference type="RefSeq" id="WP_076614588.1">
    <property type="nucleotide sequence ID" value="NZ_CP019323.1"/>
</dbReference>
<dbReference type="EMBL" id="CP019323">
    <property type="protein sequence ID" value="APX72085.1"/>
    <property type="molecule type" value="Genomic_DNA"/>
</dbReference>
<keyword evidence="2" id="KW-1185">Reference proteome</keyword>
<name>A0A1P8Q2M2_9LACO</name>
<dbReference type="STRING" id="1847728.BTM29_05685"/>
<dbReference type="Proteomes" id="UP000187499">
    <property type="component" value="Chromosome"/>
</dbReference>
<evidence type="ECO:0000313" key="2">
    <source>
        <dbReference type="Proteomes" id="UP000187499"/>
    </source>
</evidence>
<accession>A0A1P8Q2M2</accession>
<sequence length="92" mass="9611">MEDRTNEILNIYDKTGKIVATGIKGATTAAITELSAGTVVNAGDYKVSFTDATSKIESEKIDVPVFTVLLATDAPSEVKTTATKDGATISVE</sequence>
<gene>
    <name evidence="1" type="ORF">BTM29_05685</name>
</gene>